<evidence type="ECO:0000256" key="4">
    <source>
        <dbReference type="ARBA" id="ARBA00022737"/>
    </source>
</evidence>
<feature type="active site" description="Proton acceptor" evidence="7">
    <location>
        <position position="238"/>
    </location>
</feature>
<dbReference type="Gene3D" id="2.160.10.10">
    <property type="entry name" value="Hexapeptide repeat proteins"/>
    <property type="match status" value="1"/>
</dbReference>
<reference evidence="9 10" key="1">
    <citation type="submission" date="2019-02" db="EMBL/GenBank/DDBJ databases">
        <title>Deep-cultivation of Planctomycetes and their phenomic and genomic characterization uncovers novel biology.</title>
        <authorList>
            <person name="Wiegand S."/>
            <person name="Jogler M."/>
            <person name="Boedeker C."/>
            <person name="Pinto D."/>
            <person name="Vollmers J."/>
            <person name="Rivas-Marin E."/>
            <person name="Kohn T."/>
            <person name="Peeters S.H."/>
            <person name="Heuer A."/>
            <person name="Rast P."/>
            <person name="Oberbeckmann S."/>
            <person name="Bunk B."/>
            <person name="Jeske O."/>
            <person name="Meyerdierks A."/>
            <person name="Storesund J.E."/>
            <person name="Kallscheuer N."/>
            <person name="Luecker S."/>
            <person name="Lage O.M."/>
            <person name="Pohl T."/>
            <person name="Merkel B.J."/>
            <person name="Hornburger P."/>
            <person name="Mueller R.-W."/>
            <person name="Bruemmer F."/>
            <person name="Labrenz M."/>
            <person name="Spormann A.M."/>
            <person name="Op den Camp H."/>
            <person name="Overmann J."/>
            <person name="Amann R."/>
            <person name="Jetten M.S.M."/>
            <person name="Mascher T."/>
            <person name="Medema M.H."/>
            <person name="Devos D.P."/>
            <person name="Kaster A.-K."/>
            <person name="Ovreas L."/>
            <person name="Rohde M."/>
            <person name="Galperin M.Y."/>
            <person name="Jogler C."/>
        </authorList>
    </citation>
    <scope>NUCLEOTIDE SEQUENCE [LARGE SCALE GENOMIC DNA]</scope>
    <source>
        <strain evidence="9 10">I41</strain>
    </source>
</reference>
<dbReference type="OrthoDB" id="9784739at2"/>
<dbReference type="PANTHER" id="PTHR43378">
    <property type="entry name" value="UDP-3-O-ACYLGLUCOSAMINE N-ACYLTRANSFERASE"/>
    <property type="match status" value="1"/>
</dbReference>
<evidence type="ECO:0000256" key="2">
    <source>
        <dbReference type="ARBA" id="ARBA00022556"/>
    </source>
</evidence>
<dbReference type="Pfam" id="PF04613">
    <property type="entry name" value="LpxD"/>
    <property type="match status" value="1"/>
</dbReference>
<comment type="pathway">
    <text evidence="7">Bacterial outer membrane biogenesis; LPS lipid A biosynthesis.</text>
</comment>
<evidence type="ECO:0000313" key="10">
    <source>
        <dbReference type="Proteomes" id="UP000317909"/>
    </source>
</evidence>
<evidence type="ECO:0000256" key="1">
    <source>
        <dbReference type="ARBA" id="ARBA00022516"/>
    </source>
</evidence>
<evidence type="ECO:0000259" key="8">
    <source>
        <dbReference type="Pfam" id="PF04613"/>
    </source>
</evidence>
<accession>A0A517TUH6</accession>
<dbReference type="EC" id="2.3.1.191" evidence="7"/>
<proteinExistence type="inferred from homology"/>
<feature type="domain" description="UDP-3-O-[3-hydroxymyristoyl] glucosamine N-acyltransferase non-repeat region" evidence="8">
    <location>
        <begin position="23"/>
        <end position="86"/>
    </location>
</feature>
<keyword evidence="6 7" id="KW-0012">Acyltransferase</keyword>
<comment type="catalytic activity">
    <reaction evidence="7">
        <text>a UDP-3-O-[(3R)-3-hydroxyacyl]-alpha-D-glucosamine + a (3R)-hydroxyacyl-[ACP] = a UDP-2-N,3-O-bis[(3R)-3-hydroxyacyl]-alpha-D-glucosamine + holo-[ACP] + H(+)</text>
        <dbReference type="Rhea" id="RHEA:53836"/>
        <dbReference type="Rhea" id="RHEA-COMP:9685"/>
        <dbReference type="Rhea" id="RHEA-COMP:9945"/>
        <dbReference type="ChEBI" id="CHEBI:15378"/>
        <dbReference type="ChEBI" id="CHEBI:64479"/>
        <dbReference type="ChEBI" id="CHEBI:78827"/>
        <dbReference type="ChEBI" id="CHEBI:137740"/>
        <dbReference type="ChEBI" id="CHEBI:137748"/>
        <dbReference type="EC" id="2.3.1.191"/>
    </reaction>
</comment>
<dbReference type="Proteomes" id="UP000317909">
    <property type="component" value="Chromosome"/>
</dbReference>
<evidence type="ECO:0000256" key="5">
    <source>
        <dbReference type="ARBA" id="ARBA00023098"/>
    </source>
</evidence>
<dbReference type="RefSeq" id="WP_145431634.1">
    <property type="nucleotide sequence ID" value="NZ_CP036339.1"/>
</dbReference>
<dbReference type="NCBIfam" id="TIGR01853">
    <property type="entry name" value="lipid_A_lpxD"/>
    <property type="match status" value="1"/>
</dbReference>
<keyword evidence="4 7" id="KW-0677">Repeat</keyword>
<dbReference type="InterPro" id="IPR011004">
    <property type="entry name" value="Trimer_LpxA-like_sf"/>
</dbReference>
<evidence type="ECO:0000256" key="6">
    <source>
        <dbReference type="ARBA" id="ARBA00023315"/>
    </source>
</evidence>
<keyword evidence="1 7" id="KW-0444">Lipid biosynthesis</keyword>
<evidence type="ECO:0000313" key="9">
    <source>
        <dbReference type="EMBL" id="QDT72029.1"/>
    </source>
</evidence>
<dbReference type="SUPFAM" id="SSF51161">
    <property type="entry name" value="Trimeric LpxA-like enzymes"/>
    <property type="match status" value="1"/>
</dbReference>
<evidence type="ECO:0000256" key="3">
    <source>
        <dbReference type="ARBA" id="ARBA00022679"/>
    </source>
</evidence>
<dbReference type="InterPro" id="IPR020573">
    <property type="entry name" value="UDP_GlcNAc_AcTrfase_non-rep"/>
</dbReference>
<name>A0A517TUH6_9BACT</name>
<dbReference type="CDD" id="cd03352">
    <property type="entry name" value="LbH_LpxD"/>
    <property type="match status" value="1"/>
</dbReference>
<dbReference type="GO" id="GO:0016020">
    <property type="term" value="C:membrane"/>
    <property type="evidence" value="ECO:0007669"/>
    <property type="project" value="GOC"/>
</dbReference>
<gene>
    <name evidence="7 9" type="primary">lpxD</name>
    <name evidence="9" type="ORF">I41_11940</name>
</gene>
<dbReference type="Gene3D" id="3.40.1390.10">
    <property type="entry name" value="MurE/MurF, N-terminal domain"/>
    <property type="match status" value="1"/>
</dbReference>
<dbReference type="PANTHER" id="PTHR43378:SF2">
    <property type="entry name" value="UDP-3-O-ACYLGLUCOSAMINE N-ACYLTRANSFERASE 1, MITOCHONDRIAL-RELATED"/>
    <property type="match status" value="1"/>
</dbReference>
<dbReference type="Pfam" id="PF00132">
    <property type="entry name" value="Hexapep"/>
    <property type="match status" value="3"/>
</dbReference>
<keyword evidence="3 7" id="KW-0808">Transferase</keyword>
<sequence length="355" mass="36823">MPTTLGELARLVGGELRGDARIALTGASTTDVARSGEVTLADHPDRARAITASLASAVIASPNVDCGGKPSIVVADVHAAFATAVRHFRPPRVLARIGVSAQAVVSPAAKLAAHVEVHPGATIAEDVRIGPHTTIHAGVRIMAGCTIGSGVTIFPNAVLYEDTRVGDRVVIHAGAIIGAYGFGYRQVDGRHLLSAQLGNVEIAADVEIGAATTIDRGTYGPTVIGEGTKIDNLVMVAHNCRLGRHNLICSQVGIAGSTTTGDYVVMAGQVGVRDHVHIGDRAVLCSKAGVSNDVEAGVEMLGAPAVPLRQAKLQMAAVAKLPEMRRQFRILQRQLEELRGGVDDADGRLPSDQAA</sequence>
<keyword evidence="5 7" id="KW-0443">Lipid metabolism</keyword>
<dbReference type="HAMAP" id="MF_00523">
    <property type="entry name" value="LpxD"/>
    <property type="match status" value="1"/>
</dbReference>
<comment type="similarity">
    <text evidence="7">Belongs to the transferase hexapeptide repeat family. LpxD subfamily.</text>
</comment>
<keyword evidence="2 7" id="KW-0441">Lipid A biosynthesis</keyword>
<dbReference type="NCBIfam" id="NF002060">
    <property type="entry name" value="PRK00892.1"/>
    <property type="match status" value="1"/>
</dbReference>
<dbReference type="GO" id="GO:0103118">
    <property type="term" value="F:UDP-3-O-[(3R)-3-hydroxyacyl]-glucosamine N-acyltransferase activity"/>
    <property type="evidence" value="ECO:0007669"/>
    <property type="project" value="UniProtKB-EC"/>
</dbReference>
<comment type="function">
    <text evidence="7">Catalyzes the N-acylation of UDP-3-O-acylglucosamine using 3-hydroxyacyl-ACP as the acyl donor. Is involved in the biosynthesis of lipid A, a phosphorylated glycolipid that anchors the lipopolysaccharide to the outer membrane of the cell.</text>
</comment>
<keyword evidence="10" id="KW-1185">Reference proteome</keyword>
<dbReference type="GO" id="GO:0016410">
    <property type="term" value="F:N-acyltransferase activity"/>
    <property type="evidence" value="ECO:0007669"/>
    <property type="project" value="InterPro"/>
</dbReference>
<dbReference type="UniPathway" id="UPA00973"/>
<dbReference type="GO" id="GO:0009245">
    <property type="term" value="P:lipid A biosynthetic process"/>
    <property type="evidence" value="ECO:0007669"/>
    <property type="project" value="UniProtKB-UniRule"/>
</dbReference>
<dbReference type="EMBL" id="CP036339">
    <property type="protein sequence ID" value="QDT72029.1"/>
    <property type="molecule type" value="Genomic_DNA"/>
</dbReference>
<evidence type="ECO:0000256" key="7">
    <source>
        <dbReference type="HAMAP-Rule" id="MF_00523"/>
    </source>
</evidence>
<organism evidence="9 10">
    <name type="scientific">Lacipirellula limnantheis</name>
    <dbReference type="NCBI Taxonomy" id="2528024"/>
    <lineage>
        <taxon>Bacteria</taxon>
        <taxon>Pseudomonadati</taxon>
        <taxon>Planctomycetota</taxon>
        <taxon>Planctomycetia</taxon>
        <taxon>Pirellulales</taxon>
        <taxon>Lacipirellulaceae</taxon>
        <taxon>Lacipirellula</taxon>
    </lineage>
</organism>
<comment type="subunit">
    <text evidence="7">Homotrimer.</text>
</comment>
<protein>
    <recommendedName>
        <fullName evidence="7">UDP-3-O-acylglucosamine N-acyltransferase</fullName>
        <ecNumber evidence="7">2.3.1.191</ecNumber>
    </recommendedName>
</protein>
<dbReference type="InterPro" id="IPR007691">
    <property type="entry name" value="LpxD"/>
</dbReference>
<dbReference type="KEGG" id="llh:I41_11940"/>
<dbReference type="InterPro" id="IPR001451">
    <property type="entry name" value="Hexapep"/>
</dbReference>
<dbReference type="AlphaFoldDB" id="A0A517TUH6"/>